<dbReference type="EMBL" id="JAANNT010000035">
    <property type="protein sequence ID" value="NUV31967.1"/>
    <property type="molecule type" value="Genomic_DNA"/>
</dbReference>
<dbReference type="Proteomes" id="UP000540128">
    <property type="component" value="Unassembled WGS sequence"/>
</dbReference>
<evidence type="ECO:0000313" key="3">
    <source>
        <dbReference type="Proteomes" id="UP000540128"/>
    </source>
</evidence>
<sequence>MPKIRLAFWHGGRAPGEEVEVSDEEAAALQRDGRVAAVVTKPSPSKPVARQEPSEAQPEPGPAAPEAGGKKAR</sequence>
<keyword evidence="3" id="KW-1185">Reference proteome</keyword>
<reference evidence="2 3" key="1">
    <citation type="submission" date="2020-03" db="EMBL/GenBank/DDBJ databases">
        <title>Complete genome sequence of sixteen Streptomyces strains facilitates identification of candidate genes involved in plant growth-promotion in grain legumes and cereals.</title>
        <authorList>
            <person name="Gopalakrishnan S."/>
            <person name="Thakur V."/>
            <person name="Saxena R."/>
            <person name="Vadlamudi S."/>
            <person name="Purohit S."/>
            <person name="Kumar V."/>
            <person name="Rathore A."/>
            <person name="Chitikineni A."/>
            <person name="Varshney R.K."/>
        </authorList>
    </citation>
    <scope>NUCLEOTIDE SEQUENCE [LARGE SCALE GENOMIC DNA]</scope>
    <source>
        <strain evidence="2 3">KAI-180</strain>
    </source>
</reference>
<name>A0A7Y6F4Y7_9ACTN</name>
<protein>
    <submittedName>
        <fullName evidence="2">Uncharacterized protein</fullName>
    </submittedName>
</protein>
<dbReference type="AlphaFoldDB" id="A0A7Y6F4Y7"/>
<dbReference type="RefSeq" id="WP_191835138.1">
    <property type="nucleotide sequence ID" value="NZ_JAANNT010000035.1"/>
</dbReference>
<gene>
    <name evidence="2" type="ORF">G6W59_27375</name>
</gene>
<organism evidence="2 3">
    <name type="scientific">Streptomyces odorifer</name>
    <dbReference type="NCBI Taxonomy" id="53450"/>
    <lineage>
        <taxon>Bacteria</taxon>
        <taxon>Bacillati</taxon>
        <taxon>Actinomycetota</taxon>
        <taxon>Actinomycetes</taxon>
        <taxon>Kitasatosporales</taxon>
        <taxon>Streptomycetaceae</taxon>
        <taxon>Streptomyces</taxon>
        <taxon>Streptomyces albidoflavus group</taxon>
    </lineage>
</organism>
<proteinExistence type="predicted"/>
<feature type="region of interest" description="Disordered" evidence="1">
    <location>
        <begin position="14"/>
        <end position="73"/>
    </location>
</feature>
<accession>A0A7Y6F4Y7</accession>
<evidence type="ECO:0000313" key="2">
    <source>
        <dbReference type="EMBL" id="NUV31967.1"/>
    </source>
</evidence>
<comment type="caution">
    <text evidence="2">The sequence shown here is derived from an EMBL/GenBank/DDBJ whole genome shotgun (WGS) entry which is preliminary data.</text>
</comment>
<feature type="compositionally biased region" description="Acidic residues" evidence="1">
    <location>
        <begin position="17"/>
        <end position="26"/>
    </location>
</feature>
<evidence type="ECO:0000256" key="1">
    <source>
        <dbReference type="SAM" id="MobiDB-lite"/>
    </source>
</evidence>